<protein>
    <recommendedName>
        <fullName evidence="4">Alanine racemase</fullName>
        <ecNumber evidence="4">5.1.1.1</ecNumber>
    </recommendedName>
</protein>
<dbReference type="PROSITE" id="PS00395">
    <property type="entry name" value="ALANINE_RACEMASE"/>
    <property type="match status" value="1"/>
</dbReference>
<evidence type="ECO:0000256" key="1">
    <source>
        <dbReference type="ARBA" id="ARBA00001933"/>
    </source>
</evidence>
<feature type="active site" description="Proton acceptor; specific for L-alanine" evidence="4">
    <location>
        <position position="266"/>
    </location>
</feature>
<dbReference type="InterPro" id="IPR029066">
    <property type="entry name" value="PLP-binding_barrel"/>
</dbReference>
<reference evidence="7" key="1">
    <citation type="journal article" date="2019" name="Int. J. Syst. Evol. Microbiol.">
        <title>The Global Catalogue of Microorganisms (GCM) 10K type strain sequencing project: providing services to taxonomists for standard genome sequencing and annotation.</title>
        <authorList>
            <consortium name="The Broad Institute Genomics Platform"/>
            <consortium name="The Broad Institute Genome Sequencing Center for Infectious Disease"/>
            <person name="Wu L."/>
            <person name="Ma J."/>
        </authorList>
    </citation>
    <scope>NUCLEOTIDE SEQUENCE [LARGE SCALE GENOMIC DNA]</scope>
    <source>
        <strain evidence="7">KCTC 33676</strain>
    </source>
</reference>
<feature type="domain" description="Alanine racemase C-terminal" evidence="5">
    <location>
        <begin position="245"/>
        <end position="373"/>
    </location>
</feature>
<name>A0ABW5R9L0_9BACL</name>
<comment type="catalytic activity">
    <reaction evidence="4">
        <text>L-alanine = D-alanine</text>
        <dbReference type="Rhea" id="RHEA:20249"/>
        <dbReference type="ChEBI" id="CHEBI:57416"/>
        <dbReference type="ChEBI" id="CHEBI:57972"/>
        <dbReference type="EC" id="5.1.1.1"/>
    </reaction>
</comment>
<dbReference type="PANTHER" id="PTHR30511">
    <property type="entry name" value="ALANINE RACEMASE"/>
    <property type="match status" value="1"/>
</dbReference>
<dbReference type="PRINTS" id="PR00992">
    <property type="entry name" value="ALARACEMASE"/>
</dbReference>
<keyword evidence="2 4" id="KW-0663">Pyridoxal phosphate</keyword>
<dbReference type="HAMAP" id="MF_01201">
    <property type="entry name" value="Ala_racemase"/>
    <property type="match status" value="1"/>
</dbReference>
<dbReference type="EC" id="5.1.1.1" evidence="4"/>
<feature type="active site" description="Proton acceptor; specific for D-alanine" evidence="4">
    <location>
        <position position="39"/>
    </location>
</feature>
<dbReference type="Gene3D" id="2.40.37.10">
    <property type="entry name" value="Lyase, Ornithine Decarboxylase, Chain A, domain 1"/>
    <property type="match status" value="1"/>
</dbReference>
<dbReference type="CDD" id="cd00430">
    <property type="entry name" value="PLPDE_III_AR"/>
    <property type="match status" value="1"/>
</dbReference>
<dbReference type="PANTHER" id="PTHR30511:SF0">
    <property type="entry name" value="ALANINE RACEMASE, CATABOLIC-RELATED"/>
    <property type="match status" value="1"/>
</dbReference>
<dbReference type="InterPro" id="IPR011079">
    <property type="entry name" value="Ala_racemase_C"/>
</dbReference>
<evidence type="ECO:0000256" key="3">
    <source>
        <dbReference type="ARBA" id="ARBA00023235"/>
    </source>
</evidence>
<dbReference type="Pfam" id="PF00842">
    <property type="entry name" value="Ala_racemase_C"/>
    <property type="match status" value="1"/>
</dbReference>
<comment type="similarity">
    <text evidence="4">Belongs to the alanine racemase family.</text>
</comment>
<dbReference type="InterPro" id="IPR020622">
    <property type="entry name" value="Ala_racemase_pyridoxalP-BS"/>
</dbReference>
<comment type="pathway">
    <text evidence="4">Amino-acid biosynthesis; D-alanine biosynthesis; D-alanine from L-alanine: step 1/1.</text>
</comment>
<feature type="binding site" evidence="4">
    <location>
        <position position="314"/>
    </location>
    <ligand>
        <name>substrate</name>
    </ligand>
</feature>
<dbReference type="SUPFAM" id="SSF50621">
    <property type="entry name" value="Alanine racemase C-terminal domain-like"/>
    <property type="match status" value="1"/>
</dbReference>
<dbReference type="GO" id="GO:0008784">
    <property type="term" value="F:alanine racemase activity"/>
    <property type="evidence" value="ECO:0007669"/>
    <property type="project" value="UniProtKB-EC"/>
</dbReference>
<dbReference type="RefSeq" id="WP_379928227.1">
    <property type="nucleotide sequence ID" value="NZ_JBHUMM010000007.1"/>
</dbReference>
<keyword evidence="3 4" id="KW-0413">Isomerase</keyword>
<comment type="cofactor">
    <cofactor evidence="1 4">
        <name>pyridoxal 5'-phosphate</name>
        <dbReference type="ChEBI" id="CHEBI:597326"/>
    </cofactor>
</comment>
<proteinExistence type="inferred from homology"/>
<evidence type="ECO:0000259" key="5">
    <source>
        <dbReference type="SMART" id="SM01005"/>
    </source>
</evidence>
<feature type="modified residue" description="N6-(pyridoxal phosphate)lysine" evidence="4">
    <location>
        <position position="39"/>
    </location>
</feature>
<keyword evidence="7" id="KW-1185">Reference proteome</keyword>
<organism evidence="6 7">
    <name type="scientific">Marinicrinis sediminis</name>
    <dbReference type="NCBI Taxonomy" id="1652465"/>
    <lineage>
        <taxon>Bacteria</taxon>
        <taxon>Bacillati</taxon>
        <taxon>Bacillota</taxon>
        <taxon>Bacilli</taxon>
        <taxon>Bacillales</taxon>
        <taxon>Paenibacillaceae</taxon>
    </lineage>
</organism>
<dbReference type="SUPFAM" id="SSF51419">
    <property type="entry name" value="PLP-binding barrel"/>
    <property type="match status" value="1"/>
</dbReference>
<dbReference type="InterPro" id="IPR001608">
    <property type="entry name" value="Ala_racemase_N"/>
</dbReference>
<evidence type="ECO:0000313" key="7">
    <source>
        <dbReference type="Proteomes" id="UP001597497"/>
    </source>
</evidence>
<dbReference type="Gene3D" id="3.20.20.10">
    <property type="entry name" value="Alanine racemase"/>
    <property type="match status" value="1"/>
</dbReference>
<accession>A0ABW5R9L0</accession>
<dbReference type="SMART" id="SM01005">
    <property type="entry name" value="Ala_racemase_C"/>
    <property type="match status" value="1"/>
</dbReference>
<gene>
    <name evidence="6" type="primary">alr</name>
    <name evidence="6" type="ORF">ACFSUC_04150</name>
</gene>
<comment type="caution">
    <text evidence="6">The sequence shown here is derived from an EMBL/GenBank/DDBJ whole genome shotgun (WGS) entry which is preliminary data.</text>
</comment>
<dbReference type="NCBIfam" id="TIGR00492">
    <property type="entry name" value="alr"/>
    <property type="match status" value="1"/>
</dbReference>
<evidence type="ECO:0000313" key="6">
    <source>
        <dbReference type="EMBL" id="MFD2670797.1"/>
    </source>
</evidence>
<dbReference type="EMBL" id="JBHUMM010000007">
    <property type="protein sequence ID" value="MFD2670797.1"/>
    <property type="molecule type" value="Genomic_DNA"/>
</dbReference>
<sequence>MDSIFRPTRVEISLDALTHNVAQFRRHLPPDMKLMGVVKANAYGHGAVPIARELQSLGVDALCVAILDEGLELRKHGVHVPIIVMGYTPAEGLRLAAEHDIALSMYDPALLNEAENITLPRPLRVHVKIDSGMGRIGLHEKEQAIRFIDQALSNPALEVEGLFTHYASADDRDKTATHGQHARFNEIVSHYARQDIHFPWIHAGNSATAIDTPELSFNAVRIGVSLYGMYPSQEVDRTNVHLLPVMTYKSGVSMVKVLPKGSGISYGSTYVTQTDEQIVTIPVGYGDGYSRMLSHQAHVLLHGQKIPVVGNICMDQCMANASGLSHIQMGDEVVLFGSQQDASIPVEEIADHLGTINYEVTCMVSNRVPRVYIRQGQIDQIVNPLLH</sequence>
<evidence type="ECO:0000256" key="4">
    <source>
        <dbReference type="HAMAP-Rule" id="MF_01201"/>
    </source>
</evidence>
<comment type="function">
    <text evidence="4">Catalyzes the interconversion of L-alanine and D-alanine. May also act on other amino acids.</text>
</comment>
<dbReference type="Proteomes" id="UP001597497">
    <property type="component" value="Unassembled WGS sequence"/>
</dbReference>
<feature type="binding site" evidence="4">
    <location>
        <position position="135"/>
    </location>
    <ligand>
        <name>substrate</name>
    </ligand>
</feature>
<dbReference type="InterPro" id="IPR000821">
    <property type="entry name" value="Ala_racemase"/>
</dbReference>
<dbReference type="Pfam" id="PF01168">
    <property type="entry name" value="Ala_racemase_N"/>
    <property type="match status" value="1"/>
</dbReference>
<dbReference type="InterPro" id="IPR009006">
    <property type="entry name" value="Ala_racemase/Decarboxylase_C"/>
</dbReference>
<evidence type="ECO:0000256" key="2">
    <source>
        <dbReference type="ARBA" id="ARBA00022898"/>
    </source>
</evidence>